<feature type="domain" description="Flavin reductase like" evidence="2">
    <location>
        <begin position="18"/>
        <end position="161"/>
    </location>
</feature>
<sequence>MTSPDYDLELAGRFREAMASFPSGVTIVTTVDEDGRPWGFTASAFSSVSAEPPLVLVCLSRTAECHPVFERSTHWTVNILNDGHQPLARRFATRGADKFAGDEFRLDPEGVPYLPDASVRLHVSAYDRHASGDHTILVGRVHDVRLGQDPATVYFQRGFHALAG</sequence>
<evidence type="ECO:0000313" key="6">
    <source>
        <dbReference type="Proteomes" id="UP000037151"/>
    </source>
</evidence>
<comment type="caution">
    <text evidence="3">The sequence shown here is derived from an EMBL/GenBank/DDBJ whole genome shotgun (WGS) entry which is preliminary data.</text>
</comment>
<evidence type="ECO:0000256" key="1">
    <source>
        <dbReference type="ARBA" id="ARBA00023002"/>
    </source>
</evidence>
<dbReference type="Proteomes" id="UP001272987">
    <property type="component" value="Unassembled WGS sequence"/>
</dbReference>
<dbReference type="SUPFAM" id="SSF50475">
    <property type="entry name" value="FMN-binding split barrel"/>
    <property type="match status" value="1"/>
</dbReference>
<protein>
    <submittedName>
        <fullName evidence="3 4">Flavin reductase</fullName>
    </submittedName>
</protein>
<reference evidence="6" key="2">
    <citation type="submission" date="2014-07" db="EMBL/GenBank/DDBJ databases">
        <title>Genome sequencing of plant-pathogenic Streptomyces species.</title>
        <authorList>
            <person name="Harrison J."/>
            <person name="Sapp M."/>
            <person name="Thwaites R."/>
            <person name="Studholme D.J."/>
        </authorList>
    </citation>
    <scope>NUCLEOTIDE SEQUENCE [LARGE SCALE GENOMIC DNA]</scope>
    <source>
        <strain evidence="6">NCPPB 4445</strain>
    </source>
</reference>
<dbReference type="GO" id="GO:0010181">
    <property type="term" value="F:FMN binding"/>
    <property type="evidence" value="ECO:0007669"/>
    <property type="project" value="InterPro"/>
</dbReference>
<dbReference type="EMBL" id="JARAWC010000013">
    <property type="protein sequence ID" value="MDX2961808.1"/>
    <property type="molecule type" value="Genomic_DNA"/>
</dbReference>
<dbReference type="Gene3D" id="2.30.110.10">
    <property type="entry name" value="Electron Transport, Fmn-binding Protein, Chain A"/>
    <property type="match status" value="1"/>
</dbReference>
<dbReference type="InterPro" id="IPR002563">
    <property type="entry name" value="Flavin_Rdtase-like_dom"/>
</dbReference>
<dbReference type="RefSeq" id="WP_010360468.1">
    <property type="nucleotide sequence ID" value="NZ_BCMK01000001.1"/>
</dbReference>
<evidence type="ECO:0000313" key="3">
    <source>
        <dbReference type="EMBL" id="KND28379.1"/>
    </source>
</evidence>
<dbReference type="Pfam" id="PF01613">
    <property type="entry name" value="Flavin_Reduct"/>
    <property type="match status" value="1"/>
</dbReference>
<dbReference type="Proteomes" id="UP001282288">
    <property type="component" value="Unassembled WGS sequence"/>
</dbReference>
<organism evidence="3 6">
    <name type="scientific">Streptomyces acidiscabies</name>
    <dbReference type="NCBI Taxonomy" id="42234"/>
    <lineage>
        <taxon>Bacteria</taxon>
        <taxon>Bacillati</taxon>
        <taxon>Actinomycetota</taxon>
        <taxon>Actinomycetes</taxon>
        <taxon>Kitasatosporales</taxon>
        <taxon>Streptomycetaceae</taxon>
        <taxon>Streptomyces</taxon>
    </lineage>
</organism>
<evidence type="ECO:0000313" key="7">
    <source>
        <dbReference type="Proteomes" id="UP001272987"/>
    </source>
</evidence>
<evidence type="ECO:0000313" key="5">
    <source>
        <dbReference type="EMBL" id="MDX3023445.1"/>
    </source>
</evidence>
<reference evidence="4 7" key="3">
    <citation type="journal article" date="2023" name="Microb. Genom.">
        <title>Mesoterricola silvestris gen. nov., sp. nov., Mesoterricola sediminis sp. nov., Geothrix oryzae sp. nov., Geothrix edaphica sp. nov., Geothrix rubra sp. nov., and Geothrix limicola sp. nov., six novel members of Acidobacteriota isolated from soils.</title>
        <authorList>
            <person name="Weisberg A.J."/>
            <person name="Pearce E."/>
            <person name="Kramer C.G."/>
            <person name="Chang J.H."/>
            <person name="Clarke C.R."/>
        </authorList>
    </citation>
    <scope>NUCLEOTIDE SEQUENCE</scope>
    <source>
        <strain evidence="5 7">NB05-1H</strain>
        <strain evidence="4">NRRL_B-16521</strain>
    </source>
</reference>
<dbReference type="PANTHER" id="PTHR30466">
    <property type="entry name" value="FLAVIN REDUCTASE"/>
    <property type="match status" value="1"/>
</dbReference>
<name>A0A0L0JSA7_9ACTN</name>
<reference evidence="3" key="1">
    <citation type="submission" date="2014-07" db="EMBL/GenBank/DDBJ databases">
        <title>A systematic study of Ichneumonosoma Meijere, Pelmatops Enderlein, Pseudopelmatops Shiraki and Soita Walker (Diptera: Tephritidae).</title>
        <authorList>
            <person name="Chen X.-L."/>
            <person name="Norrbom A."/>
            <person name="Zhu C.-D."/>
        </authorList>
    </citation>
    <scope>NUCLEOTIDE SEQUENCE</scope>
    <source>
        <strain evidence="3">NCPPB 4445</strain>
    </source>
</reference>
<dbReference type="GeneID" id="69813604"/>
<dbReference type="AlphaFoldDB" id="A0A0L0JSA7"/>
<dbReference type="OrthoDB" id="3677205at2"/>
<dbReference type="EMBL" id="JPPY01000189">
    <property type="protein sequence ID" value="KND28379.1"/>
    <property type="molecule type" value="Genomic_DNA"/>
</dbReference>
<evidence type="ECO:0000259" key="2">
    <source>
        <dbReference type="SMART" id="SM00903"/>
    </source>
</evidence>
<dbReference type="InterPro" id="IPR050268">
    <property type="entry name" value="NADH-dep_flavin_reductase"/>
</dbReference>
<accession>A0A0L0JSA7</accession>
<evidence type="ECO:0000313" key="4">
    <source>
        <dbReference type="EMBL" id="MDX2961808.1"/>
    </source>
</evidence>
<dbReference type="GO" id="GO:0042602">
    <property type="term" value="F:riboflavin reductase (NADPH) activity"/>
    <property type="evidence" value="ECO:0007669"/>
    <property type="project" value="TreeGrafter"/>
</dbReference>
<dbReference type="PATRIC" id="fig|42234.21.peg.6895"/>
<dbReference type="InterPro" id="IPR012349">
    <property type="entry name" value="Split_barrel_FMN-bd"/>
</dbReference>
<dbReference type="GO" id="GO:0006208">
    <property type="term" value="P:pyrimidine nucleobase catabolic process"/>
    <property type="evidence" value="ECO:0007669"/>
    <property type="project" value="TreeGrafter"/>
</dbReference>
<dbReference type="EMBL" id="JARAWP010000027">
    <property type="protein sequence ID" value="MDX3023445.1"/>
    <property type="molecule type" value="Genomic_DNA"/>
</dbReference>
<gene>
    <name evidence="3" type="ORF">IQ63_33465</name>
    <name evidence="4" type="ORF">PV399_19105</name>
    <name evidence="5" type="ORF">PV666_37055</name>
</gene>
<dbReference type="Proteomes" id="UP000037151">
    <property type="component" value="Unassembled WGS sequence"/>
</dbReference>
<keyword evidence="1" id="KW-0560">Oxidoreductase</keyword>
<dbReference type="PANTHER" id="PTHR30466:SF1">
    <property type="entry name" value="FMN REDUCTASE (NADH) RUTF"/>
    <property type="match status" value="1"/>
</dbReference>
<dbReference type="SMART" id="SM00903">
    <property type="entry name" value="Flavin_Reduct"/>
    <property type="match status" value="1"/>
</dbReference>
<proteinExistence type="predicted"/>
<keyword evidence="7" id="KW-1185">Reference proteome</keyword>